<dbReference type="GO" id="GO:0046872">
    <property type="term" value="F:metal ion binding"/>
    <property type="evidence" value="ECO:0007669"/>
    <property type="project" value="UniProtKB-KW"/>
</dbReference>
<keyword evidence="11" id="KW-0234">DNA repair</keyword>
<dbReference type="GO" id="GO:0003677">
    <property type="term" value="F:DNA binding"/>
    <property type="evidence" value="ECO:0007669"/>
    <property type="project" value="UniProtKB-KW"/>
</dbReference>
<evidence type="ECO:0000256" key="12">
    <source>
        <dbReference type="ARBA" id="ARBA00029354"/>
    </source>
</evidence>
<dbReference type="PANTHER" id="PTHR30194:SF3">
    <property type="entry name" value="CROSSOVER JUNCTION ENDODEOXYRIBONUCLEASE RUVC"/>
    <property type="match status" value="1"/>
</dbReference>
<dbReference type="Gene3D" id="3.30.420.10">
    <property type="entry name" value="Ribonuclease H-like superfamily/Ribonuclease H"/>
    <property type="match status" value="1"/>
</dbReference>
<evidence type="ECO:0000256" key="11">
    <source>
        <dbReference type="ARBA" id="ARBA00023204"/>
    </source>
</evidence>
<dbReference type="Pfam" id="PF02075">
    <property type="entry name" value="RuvC"/>
    <property type="match status" value="1"/>
</dbReference>
<gene>
    <name evidence="15" type="ORF">A2928_04135</name>
</gene>
<evidence type="ECO:0000256" key="7">
    <source>
        <dbReference type="ARBA" id="ARBA00022801"/>
    </source>
</evidence>
<proteinExistence type="inferred from homology"/>
<evidence type="ECO:0000256" key="2">
    <source>
        <dbReference type="ARBA" id="ARBA00022490"/>
    </source>
</evidence>
<comment type="catalytic activity">
    <reaction evidence="12">
        <text>Endonucleolytic cleavage at a junction such as a reciprocal single-stranded crossover between two homologous DNA duplexes (Holliday junction).</text>
        <dbReference type="EC" id="3.1.21.10"/>
    </reaction>
</comment>
<organism evidence="15 16">
    <name type="scientific">Candidatus Taylorbacteria bacterium RIFCSPLOWO2_01_FULL_45_15b</name>
    <dbReference type="NCBI Taxonomy" id="1802319"/>
    <lineage>
        <taxon>Bacteria</taxon>
        <taxon>Candidatus Tayloriibacteriota</taxon>
    </lineage>
</organism>
<keyword evidence="2" id="KW-0963">Cytoplasm</keyword>
<keyword evidence="4" id="KW-0479">Metal-binding</keyword>
<dbReference type="GO" id="GO:0006281">
    <property type="term" value="P:DNA repair"/>
    <property type="evidence" value="ECO:0007669"/>
    <property type="project" value="UniProtKB-KW"/>
</dbReference>
<keyword evidence="10" id="KW-0233">DNA recombination</keyword>
<dbReference type="InterPro" id="IPR012337">
    <property type="entry name" value="RNaseH-like_sf"/>
</dbReference>
<evidence type="ECO:0000313" key="15">
    <source>
        <dbReference type="EMBL" id="OHA32545.1"/>
    </source>
</evidence>
<sequence>MKILAIDPGYDRLGIAVLNHEKSLGLLYSECFIPEKGDFEARLLKIVKKIRDIIGTHTPSILGIETLFFTNNQKTALRVAETRGAIISEATQSGLAIHEFTPLEIKIAVTGYGRSDKKSVRAMVPRLVDCKKTIQFDDEYDAIATGITCAASLRTRQLRAAPPKV</sequence>
<name>A0A1G2N8T7_9BACT</name>
<dbReference type="FunFam" id="3.30.420.10:FF:000002">
    <property type="entry name" value="Crossover junction endodeoxyribonuclease RuvC"/>
    <property type="match status" value="1"/>
</dbReference>
<comment type="caution">
    <text evidence="15">The sequence shown here is derived from an EMBL/GenBank/DDBJ whole genome shotgun (WGS) entry which is preliminary data.</text>
</comment>
<evidence type="ECO:0000256" key="4">
    <source>
        <dbReference type="ARBA" id="ARBA00022723"/>
    </source>
</evidence>
<evidence type="ECO:0000256" key="1">
    <source>
        <dbReference type="ARBA" id="ARBA00009518"/>
    </source>
</evidence>
<comment type="similarity">
    <text evidence="1">Belongs to the RuvC family.</text>
</comment>
<dbReference type="CDD" id="cd16962">
    <property type="entry name" value="RuvC"/>
    <property type="match status" value="1"/>
</dbReference>
<dbReference type="EC" id="3.1.21.10" evidence="13"/>
<keyword evidence="7" id="KW-0378">Hydrolase</keyword>
<keyword evidence="3" id="KW-0540">Nuclease</keyword>
<evidence type="ECO:0000313" key="16">
    <source>
        <dbReference type="Proteomes" id="UP000176221"/>
    </source>
</evidence>
<protein>
    <recommendedName>
        <fullName evidence="13">crossover junction endodeoxyribonuclease</fullName>
        <ecNumber evidence="13">3.1.21.10</ecNumber>
    </recommendedName>
    <alternativeName>
        <fullName evidence="14">Holliday junction resolvase RuvC</fullName>
    </alternativeName>
</protein>
<reference evidence="15 16" key="1">
    <citation type="journal article" date="2016" name="Nat. Commun.">
        <title>Thousands of microbial genomes shed light on interconnected biogeochemical processes in an aquifer system.</title>
        <authorList>
            <person name="Anantharaman K."/>
            <person name="Brown C.T."/>
            <person name="Hug L.A."/>
            <person name="Sharon I."/>
            <person name="Castelle C.J."/>
            <person name="Probst A.J."/>
            <person name="Thomas B.C."/>
            <person name="Singh A."/>
            <person name="Wilkins M.J."/>
            <person name="Karaoz U."/>
            <person name="Brodie E.L."/>
            <person name="Williams K.H."/>
            <person name="Hubbard S.S."/>
            <person name="Banfield J.F."/>
        </authorList>
    </citation>
    <scope>NUCLEOTIDE SEQUENCE [LARGE SCALE GENOMIC DNA]</scope>
</reference>
<dbReference type="InterPro" id="IPR036397">
    <property type="entry name" value="RNaseH_sf"/>
</dbReference>
<dbReference type="AlphaFoldDB" id="A0A1G2N8T7"/>
<evidence type="ECO:0000256" key="8">
    <source>
        <dbReference type="ARBA" id="ARBA00022842"/>
    </source>
</evidence>
<keyword evidence="6" id="KW-0227">DNA damage</keyword>
<keyword evidence="5" id="KW-0255">Endonuclease</keyword>
<evidence type="ECO:0000256" key="14">
    <source>
        <dbReference type="ARBA" id="ARBA00030265"/>
    </source>
</evidence>
<keyword evidence="9" id="KW-0238">DNA-binding</keyword>
<dbReference type="InterPro" id="IPR002176">
    <property type="entry name" value="X-over_junc_endoDNase_RuvC"/>
</dbReference>
<keyword evidence="8" id="KW-0460">Magnesium</keyword>
<dbReference type="GO" id="GO:0008821">
    <property type="term" value="F:crossover junction DNA endonuclease activity"/>
    <property type="evidence" value="ECO:0007669"/>
    <property type="project" value="UniProtKB-EC"/>
</dbReference>
<dbReference type="STRING" id="1802319.A2928_04135"/>
<evidence type="ECO:0000256" key="6">
    <source>
        <dbReference type="ARBA" id="ARBA00022763"/>
    </source>
</evidence>
<dbReference type="PANTHER" id="PTHR30194">
    <property type="entry name" value="CROSSOVER JUNCTION ENDODEOXYRIBONUCLEASE RUVC"/>
    <property type="match status" value="1"/>
</dbReference>
<evidence type="ECO:0000256" key="3">
    <source>
        <dbReference type="ARBA" id="ARBA00022722"/>
    </source>
</evidence>
<dbReference type="PRINTS" id="PR00696">
    <property type="entry name" value="RSOLVASERUVC"/>
</dbReference>
<evidence type="ECO:0000256" key="13">
    <source>
        <dbReference type="ARBA" id="ARBA00029488"/>
    </source>
</evidence>
<dbReference type="Proteomes" id="UP000176221">
    <property type="component" value="Unassembled WGS sequence"/>
</dbReference>
<evidence type="ECO:0000256" key="10">
    <source>
        <dbReference type="ARBA" id="ARBA00023172"/>
    </source>
</evidence>
<dbReference type="GO" id="GO:0006310">
    <property type="term" value="P:DNA recombination"/>
    <property type="evidence" value="ECO:0007669"/>
    <property type="project" value="UniProtKB-KW"/>
</dbReference>
<evidence type="ECO:0000256" key="5">
    <source>
        <dbReference type="ARBA" id="ARBA00022759"/>
    </source>
</evidence>
<accession>A0A1G2N8T7</accession>
<dbReference type="EMBL" id="MHRX01000042">
    <property type="protein sequence ID" value="OHA32545.1"/>
    <property type="molecule type" value="Genomic_DNA"/>
</dbReference>
<dbReference type="SUPFAM" id="SSF53098">
    <property type="entry name" value="Ribonuclease H-like"/>
    <property type="match status" value="1"/>
</dbReference>
<evidence type="ECO:0000256" key="9">
    <source>
        <dbReference type="ARBA" id="ARBA00023125"/>
    </source>
</evidence>